<dbReference type="Pfam" id="PF05762">
    <property type="entry name" value="VWA_CoxE"/>
    <property type="match status" value="1"/>
</dbReference>
<dbReference type="Proteomes" id="UP001164693">
    <property type="component" value="Chromosome"/>
</dbReference>
<dbReference type="InterPro" id="IPR008912">
    <property type="entry name" value="Uncharacterised_CoxE"/>
</dbReference>
<proteinExistence type="predicted"/>
<reference evidence="1" key="1">
    <citation type="submission" date="2022-05" db="EMBL/GenBank/DDBJ databases">
        <title>Jatrophihabitans sp. SB3-54 whole genome sequence.</title>
        <authorList>
            <person name="Suh M.K."/>
            <person name="Eom M.K."/>
            <person name="Kim J.S."/>
            <person name="Kim H.S."/>
            <person name="Do H.E."/>
            <person name="Shin Y.K."/>
            <person name="Lee J.-S."/>
        </authorList>
    </citation>
    <scope>NUCLEOTIDE SEQUENCE</scope>
    <source>
        <strain evidence="1">SB3-54</strain>
    </source>
</reference>
<dbReference type="InterPro" id="IPR036465">
    <property type="entry name" value="vWFA_dom_sf"/>
</dbReference>
<dbReference type="PIRSF" id="PIRSF010256">
    <property type="entry name" value="CoxE_vWa"/>
    <property type="match status" value="1"/>
</dbReference>
<dbReference type="PANTHER" id="PTHR39338">
    <property type="entry name" value="BLL5662 PROTEIN-RELATED"/>
    <property type="match status" value="1"/>
</dbReference>
<evidence type="ECO:0000313" key="2">
    <source>
        <dbReference type="Proteomes" id="UP001164693"/>
    </source>
</evidence>
<name>A0ABY7JXJ0_9ACTN</name>
<dbReference type="EMBL" id="CP097463">
    <property type="protein sequence ID" value="WAX57018.1"/>
    <property type="molecule type" value="Genomic_DNA"/>
</dbReference>
<dbReference type="InterPro" id="IPR011195">
    <property type="entry name" value="UCP010256"/>
</dbReference>
<gene>
    <name evidence="1" type="ORF">M6B22_21240</name>
</gene>
<keyword evidence="2" id="KW-1185">Reference proteome</keyword>
<sequence>MGLIEHHTTFLAALREAGLAVSVAEGLDAVTAVRAVSLAEREQVRAAYAATVVKREVHRPVFDTIFDAYFPALRGLGEAVRRSDGSSAEPEPVRAVPAPWQVDDPVRLRLREELRDYLASGDERLAASIARDAVSAFGAMAGPVAGQPSWSRLSVLSRLSPQTLLAGLLAQLLGGRPDEEFSGRVVRSMIDARMQRFEHLVDADVRRRIAEQRGPDHVARSARPSIDRVSFGSATAAELAALRREVAPLARRLAARLAVEQRAGRRGQLDFRRTIRGSLSTGGVPLTTVHRPRRPAKADLVILVDVSESVLASARFTLMLVHALREQFSRVRTFAFVDEVDEVTRYFAPGTDVTDAVARLTEQARVTWLLGRSDYGRALHRFEQNYADAVGHRTSLLILGDARSNYGDLALPVLTRLADRAHAAHWLNPERRTAWDTGDSAASRYDAVVPMVECRNLAQLADFVKDLRL</sequence>
<dbReference type="SUPFAM" id="SSF53300">
    <property type="entry name" value="vWA-like"/>
    <property type="match status" value="1"/>
</dbReference>
<organism evidence="1 2">
    <name type="scientific">Jatrophihabitans cynanchi</name>
    <dbReference type="NCBI Taxonomy" id="2944128"/>
    <lineage>
        <taxon>Bacteria</taxon>
        <taxon>Bacillati</taxon>
        <taxon>Actinomycetota</taxon>
        <taxon>Actinomycetes</taxon>
        <taxon>Jatrophihabitantales</taxon>
        <taxon>Jatrophihabitantaceae</taxon>
        <taxon>Jatrophihabitans</taxon>
    </lineage>
</organism>
<accession>A0ABY7JXJ0</accession>
<protein>
    <submittedName>
        <fullName evidence="1">VWA domain-containing protein</fullName>
    </submittedName>
</protein>
<dbReference type="RefSeq" id="WP_269443553.1">
    <property type="nucleotide sequence ID" value="NZ_CP097463.1"/>
</dbReference>
<dbReference type="PANTHER" id="PTHR39338:SF5">
    <property type="entry name" value="BLR6139 PROTEIN"/>
    <property type="match status" value="1"/>
</dbReference>
<evidence type="ECO:0000313" key="1">
    <source>
        <dbReference type="EMBL" id="WAX57018.1"/>
    </source>
</evidence>